<sequence>MFSIPGLKVISLTDAAAARIREIMAQTAGDATPALGLRVGVKKGGCAGMEYTFEIAREINKGDEIVTEKEATVIVDAKAVLFLLGTELDFKSDRFSSTFVFNNPNQVSACGCGESVEIKPRSEGALAAS</sequence>
<dbReference type="InterPro" id="IPR035903">
    <property type="entry name" value="HesB-like_dom_sf"/>
</dbReference>
<feature type="domain" description="Core" evidence="2">
    <location>
        <begin position="10"/>
        <end position="114"/>
    </location>
</feature>
<dbReference type="Pfam" id="PF01521">
    <property type="entry name" value="Fe-S_biosyn"/>
    <property type="match status" value="1"/>
</dbReference>
<dbReference type="RefSeq" id="WP_158444985.1">
    <property type="nucleotide sequence ID" value="NZ_JAOAOS010000022.1"/>
</dbReference>
<evidence type="ECO:0000256" key="1">
    <source>
        <dbReference type="ARBA" id="ARBA00006718"/>
    </source>
</evidence>
<dbReference type="Proteomes" id="UP001595976">
    <property type="component" value="Unassembled WGS sequence"/>
</dbReference>
<dbReference type="InterPro" id="IPR050322">
    <property type="entry name" value="Fe-S_cluster_asmbl/transfer"/>
</dbReference>
<proteinExistence type="inferred from homology"/>
<name>A0ABW0F5M6_9HYPH</name>
<reference evidence="4" key="1">
    <citation type="journal article" date="2019" name="Int. J. Syst. Evol. Microbiol.">
        <title>The Global Catalogue of Microorganisms (GCM) 10K type strain sequencing project: providing services to taxonomists for standard genome sequencing and annotation.</title>
        <authorList>
            <consortium name="The Broad Institute Genomics Platform"/>
            <consortium name="The Broad Institute Genome Sequencing Center for Infectious Disease"/>
            <person name="Wu L."/>
            <person name="Ma J."/>
        </authorList>
    </citation>
    <scope>NUCLEOTIDE SEQUENCE [LARGE SCALE GENOMIC DNA]</scope>
    <source>
        <strain evidence="4">CGMCC 1.15643</strain>
    </source>
</reference>
<dbReference type="PANTHER" id="PTHR10072">
    <property type="entry name" value="IRON-SULFUR CLUSTER ASSEMBLY PROTEIN"/>
    <property type="match status" value="1"/>
</dbReference>
<organism evidence="3 4">
    <name type="scientific">Bosea minatitlanensis</name>
    <dbReference type="NCBI Taxonomy" id="128782"/>
    <lineage>
        <taxon>Bacteria</taxon>
        <taxon>Pseudomonadati</taxon>
        <taxon>Pseudomonadota</taxon>
        <taxon>Alphaproteobacteria</taxon>
        <taxon>Hyphomicrobiales</taxon>
        <taxon>Boseaceae</taxon>
        <taxon>Bosea</taxon>
    </lineage>
</organism>
<gene>
    <name evidence="3" type="ORF">ACFPK2_14575</name>
</gene>
<accession>A0ABW0F5M6</accession>
<comment type="caution">
    <text evidence="3">The sequence shown here is derived from an EMBL/GenBank/DDBJ whole genome shotgun (WGS) entry which is preliminary data.</text>
</comment>
<dbReference type="InterPro" id="IPR016092">
    <property type="entry name" value="ATAP"/>
</dbReference>
<evidence type="ECO:0000313" key="3">
    <source>
        <dbReference type="EMBL" id="MFC5294213.1"/>
    </source>
</evidence>
<dbReference type="EMBL" id="JBHSLI010000005">
    <property type="protein sequence ID" value="MFC5294213.1"/>
    <property type="molecule type" value="Genomic_DNA"/>
</dbReference>
<dbReference type="PANTHER" id="PTHR10072:SF41">
    <property type="entry name" value="IRON-SULFUR CLUSTER ASSEMBLY 1 HOMOLOG, MITOCHONDRIAL"/>
    <property type="match status" value="1"/>
</dbReference>
<dbReference type="Gene3D" id="2.60.300.12">
    <property type="entry name" value="HesB-like domain"/>
    <property type="match status" value="1"/>
</dbReference>
<protein>
    <submittedName>
        <fullName evidence="3">HesB/IscA family protein</fullName>
    </submittedName>
</protein>
<keyword evidence="4" id="KW-1185">Reference proteome</keyword>
<dbReference type="InterPro" id="IPR000361">
    <property type="entry name" value="ATAP_core_dom"/>
</dbReference>
<evidence type="ECO:0000313" key="4">
    <source>
        <dbReference type="Proteomes" id="UP001595976"/>
    </source>
</evidence>
<evidence type="ECO:0000259" key="2">
    <source>
        <dbReference type="Pfam" id="PF01521"/>
    </source>
</evidence>
<dbReference type="SUPFAM" id="SSF89360">
    <property type="entry name" value="HesB-like domain"/>
    <property type="match status" value="1"/>
</dbReference>
<dbReference type="NCBIfam" id="TIGR00049">
    <property type="entry name" value="iron-sulfur cluster assembly accessory protein"/>
    <property type="match status" value="1"/>
</dbReference>
<comment type="similarity">
    <text evidence="1">Belongs to the HesB/IscA family.</text>
</comment>